<dbReference type="EMBL" id="CP089982">
    <property type="protein sequence ID" value="WXA92766.1"/>
    <property type="molecule type" value="Genomic_DNA"/>
</dbReference>
<dbReference type="PANTHER" id="PTHR22617:SF23">
    <property type="entry name" value="CHEMOTAXIS PROTEIN CHEW"/>
    <property type="match status" value="1"/>
</dbReference>
<dbReference type="PANTHER" id="PTHR22617">
    <property type="entry name" value="CHEMOTAXIS SENSOR HISTIDINE KINASE-RELATED"/>
    <property type="match status" value="1"/>
</dbReference>
<dbReference type="SMART" id="SM00260">
    <property type="entry name" value="CheW"/>
    <property type="match status" value="1"/>
</dbReference>
<dbReference type="Gene3D" id="2.30.30.40">
    <property type="entry name" value="SH3 Domains"/>
    <property type="match status" value="1"/>
</dbReference>
<feature type="domain" description="CheW-like" evidence="1">
    <location>
        <begin position="22"/>
        <end position="166"/>
    </location>
</feature>
<dbReference type="InterPro" id="IPR039315">
    <property type="entry name" value="CheW"/>
</dbReference>
<evidence type="ECO:0000259" key="1">
    <source>
        <dbReference type="PROSITE" id="PS50851"/>
    </source>
</evidence>
<gene>
    <name evidence="2" type="ORF">LZC95_40755</name>
</gene>
<evidence type="ECO:0000313" key="3">
    <source>
        <dbReference type="Proteomes" id="UP001379533"/>
    </source>
</evidence>
<name>A0ABZ2K8S6_9BACT</name>
<organism evidence="2 3">
    <name type="scientific">Pendulispora brunnea</name>
    <dbReference type="NCBI Taxonomy" id="2905690"/>
    <lineage>
        <taxon>Bacteria</taxon>
        <taxon>Pseudomonadati</taxon>
        <taxon>Myxococcota</taxon>
        <taxon>Myxococcia</taxon>
        <taxon>Myxococcales</taxon>
        <taxon>Sorangiineae</taxon>
        <taxon>Pendulisporaceae</taxon>
        <taxon>Pendulispora</taxon>
    </lineage>
</organism>
<dbReference type="InterPro" id="IPR036061">
    <property type="entry name" value="CheW-like_dom_sf"/>
</dbReference>
<dbReference type="SUPFAM" id="SSF50341">
    <property type="entry name" value="CheW-like"/>
    <property type="match status" value="1"/>
</dbReference>
<dbReference type="Pfam" id="PF01584">
    <property type="entry name" value="CheW"/>
    <property type="match status" value="1"/>
</dbReference>
<keyword evidence="3" id="KW-1185">Reference proteome</keyword>
<dbReference type="PROSITE" id="PS50851">
    <property type="entry name" value="CHEW"/>
    <property type="match status" value="1"/>
</dbReference>
<dbReference type="Gene3D" id="2.40.50.180">
    <property type="entry name" value="CheA-289, Domain 4"/>
    <property type="match status" value="1"/>
</dbReference>
<reference evidence="2 3" key="1">
    <citation type="submission" date="2021-12" db="EMBL/GenBank/DDBJ databases">
        <title>Discovery of the Pendulisporaceae a myxobacterial family with distinct sporulation behavior and unique specialized metabolism.</title>
        <authorList>
            <person name="Garcia R."/>
            <person name="Popoff A."/>
            <person name="Bader C.D."/>
            <person name="Loehr J."/>
            <person name="Walesch S."/>
            <person name="Walt C."/>
            <person name="Boldt J."/>
            <person name="Bunk B."/>
            <person name="Haeckl F.J.F.P.J."/>
            <person name="Gunesch A.P."/>
            <person name="Birkelbach J."/>
            <person name="Nuebel U."/>
            <person name="Pietschmann T."/>
            <person name="Bach T."/>
            <person name="Mueller R."/>
        </authorList>
    </citation>
    <scope>NUCLEOTIDE SEQUENCE [LARGE SCALE GENOMIC DNA]</scope>
    <source>
        <strain evidence="2 3">MSr12523</strain>
    </source>
</reference>
<evidence type="ECO:0000313" key="2">
    <source>
        <dbReference type="EMBL" id="WXA92766.1"/>
    </source>
</evidence>
<protein>
    <submittedName>
        <fullName evidence="2">Chemotaxis protein CheW</fullName>
    </submittedName>
</protein>
<sequence length="166" mass="18120">MAALVRRRAEQRALRRAADGQRTEYLAFSLAGEIYAVEIHSIGEILKPPPITEVPRAASSIIGVVSVRGRLVTVIDLRKRFGVKDAPIGHLTRILLVDKGDEKLGLLVDEVLQVYRLTENEIEPANVLGGDQPAHIHGIGRPKEGTGRPDFGSLLVLLDLRPILDG</sequence>
<dbReference type="Proteomes" id="UP001379533">
    <property type="component" value="Chromosome"/>
</dbReference>
<dbReference type="RefSeq" id="WP_394843367.1">
    <property type="nucleotide sequence ID" value="NZ_CP089982.1"/>
</dbReference>
<proteinExistence type="predicted"/>
<dbReference type="InterPro" id="IPR002545">
    <property type="entry name" value="CheW-lke_dom"/>
</dbReference>
<accession>A0ABZ2K8S6</accession>